<evidence type="ECO:0000259" key="3">
    <source>
        <dbReference type="PROSITE" id="PS50132"/>
    </source>
</evidence>
<dbReference type="SMART" id="SM00315">
    <property type="entry name" value="RGS"/>
    <property type="match status" value="1"/>
</dbReference>
<dbReference type="InterPro" id="IPR044926">
    <property type="entry name" value="RGS_subdomain_2"/>
</dbReference>
<evidence type="ECO:0000313" key="4">
    <source>
        <dbReference type="EMBL" id="GMI18298.1"/>
    </source>
</evidence>
<feature type="transmembrane region" description="Helical" evidence="2">
    <location>
        <begin position="121"/>
        <end position="138"/>
    </location>
</feature>
<feature type="transmembrane region" description="Helical" evidence="2">
    <location>
        <begin position="241"/>
        <end position="261"/>
    </location>
</feature>
<protein>
    <recommendedName>
        <fullName evidence="3">RGS domain-containing protein</fullName>
    </recommendedName>
</protein>
<feature type="region of interest" description="Disordered" evidence="1">
    <location>
        <begin position="544"/>
        <end position="575"/>
    </location>
</feature>
<feature type="transmembrane region" description="Helical" evidence="2">
    <location>
        <begin position="215"/>
        <end position="235"/>
    </location>
</feature>
<organism evidence="4 5">
    <name type="scientific">Triparma laevis f. longispina</name>
    <dbReference type="NCBI Taxonomy" id="1714387"/>
    <lineage>
        <taxon>Eukaryota</taxon>
        <taxon>Sar</taxon>
        <taxon>Stramenopiles</taxon>
        <taxon>Ochrophyta</taxon>
        <taxon>Bolidophyceae</taxon>
        <taxon>Parmales</taxon>
        <taxon>Triparmaceae</taxon>
        <taxon>Triparma</taxon>
    </lineage>
</organism>
<dbReference type="EMBL" id="BRXW01000328">
    <property type="protein sequence ID" value="GMI18298.1"/>
    <property type="molecule type" value="Genomic_DNA"/>
</dbReference>
<evidence type="ECO:0000313" key="5">
    <source>
        <dbReference type="Proteomes" id="UP001165122"/>
    </source>
</evidence>
<dbReference type="InterPro" id="IPR016137">
    <property type="entry name" value="RGS"/>
</dbReference>
<feature type="region of interest" description="Disordered" evidence="1">
    <location>
        <begin position="1"/>
        <end position="24"/>
    </location>
</feature>
<keyword evidence="2" id="KW-0472">Membrane</keyword>
<keyword evidence="5" id="KW-1185">Reference proteome</keyword>
<dbReference type="Pfam" id="PF00615">
    <property type="entry name" value="RGS"/>
    <property type="match status" value="1"/>
</dbReference>
<feature type="transmembrane region" description="Helical" evidence="2">
    <location>
        <begin position="88"/>
        <end position="109"/>
    </location>
</feature>
<gene>
    <name evidence="4" type="ORF">TrLO_g2789</name>
</gene>
<dbReference type="PANTHER" id="PTHR10845">
    <property type="entry name" value="REGULATOR OF G PROTEIN SIGNALING"/>
    <property type="match status" value="1"/>
</dbReference>
<dbReference type="AlphaFoldDB" id="A0A9W7FU43"/>
<reference evidence="5" key="1">
    <citation type="journal article" date="2023" name="Commun. Biol.">
        <title>Genome analysis of Parmales, the sister group of diatoms, reveals the evolutionary specialization of diatoms from phago-mixotrophs to photoautotrophs.</title>
        <authorList>
            <person name="Ban H."/>
            <person name="Sato S."/>
            <person name="Yoshikawa S."/>
            <person name="Yamada K."/>
            <person name="Nakamura Y."/>
            <person name="Ichinomiya M."/>
            <person name="Sato N."/>
            <person name="Blanc-Mathieu R."/>
            <person name="Endo H."/>
            <person name="Kuwata A."/>
            <person name="Ogata H."/>
        </authorList>
    </citation>
    <scope>NUCLEOTIDE SEQUENCE [LARGE SCALE GENOMIC DNA]</scope>
    <source>
        <strain evidence="5">NIES 3700</strain>
    </source>
</reference>
<dbReference type="InterPro" id="IPR036305">
    <property type="entry name" value="RGS_sf"/>
</dbReference>
<proteinExistence type="predicted"/>
<feature type="domain" description="RGS" evidence="3">
    <location>
        <begin position="376"/>
        <end position="493"/>
    </location>
</feature>
<keyword evidence="2" id="KW-0812">Transmembrane</keyword>
<dbReference type="SUPFAM" id="SSF48097">
    <property type="entry name" value="Regulator of G-protein signaling, RGS"/>
    <property type="match status" value="1"/>
</dbReference>
<dbReference type="PANTHER" id="PTHR10845:SF192">
    <property type="entry name" value="DOUBLE HIT, ISOFORM B"/>
    <property type="match status" value="1"/>
</dbReference>
<dbReference type="OrthoDB" id="196265at2759"/>
<accession>A0A9W7FU43</accession>
<evidence type="ECO:0000256" key="1">
    <source>
        <dbReference type="SAM" id="MobiDB-lite"/>
    </source>
</evidence>
<feature type="transmembrane region" description="Helical" evidence="2">
    <location>
        <begin position="150"/>
        <end position="172"/>
    </location>
</feature>
<dbReference type="PROSITE" id="PS50132">
    <property type="entry name" value="RGS"/>
    <property type="match status" value="1"/>
</dbReference>
<evidence type="ECO:0000256" key="2">
    <source>
        <dbReference type="SAM" id="Phobius"/>
    </source>
</evidence>
<comment type="caution">
    <text evidence="4">The sequence shown here is derived from an EMBL/GenBank/DDBJ whole genome shotgun (WGS) entry which is preliminary data.</text>
</comment>
<dbReference type="CDD" id="cd07440">
    <property type="entry name" value="RGS"/>
    <property type="match status" value="1"/>
</dbReference>
<keyword evidence="2" id="KW-1133">Transmembrane helix</keyword>
<dbReference type="Gene3D" id="1.10.167.10">
    <property type="entry name" value="Regulator of G-protein Signalling 4, domain 2"/>
    <property type="match status" value="1"/>
</dbReference>
<sequence>MSTLQNTKIAPSPHPGSPGTPGAMHVRSNYNAKRKSRAFEDANQALNHERDASLYYKPERNSLSLTFKKEKDETEYAKTHSRRMRRGFVSSTLTRATMFLGVGVLYAILFDSDDVDASTSMVLTFGAAVFDMILVLLFMSPLSKSLDVQWLSAASCIVEGSVAVLGGALVSYEDNVDMADYNSYIARQFFLVGGQMSCLKLSFALPKISLMRFPYLAFTLTVHLAVELAMLFLFYNNLPDGGPGIGLFVFFLFNYDVVAIINSRFSDSADRNLYLLLVNEKRHNKEMSEQIERTNKMARTVLAIGGIGDGDNEMDGSLSDKSSSTPTGDGANGDDNMVLEFDFFSRLAQKVEEREKTQDKVPIADALSLEVLEMRDLRSCMKDSDFKRGFRYFCNEETNLENLLFFEQVEDFRKKAEKLARKVNYTFIREGAPAQINIPSKMREELFNKLESHSDKSPIDTALFHTAQMEIYKIMNTDIFPRFKNSKLGRGLMFSRVNPDFTDFVKGGLRHSILKKTADRKRTQVEKSVKESINVLDADDLGLADTDDYQQDSLNDEPPKRKTSFMSKMGSGRKK</sequence>
<name>A0A9W7FU43_9STRA</name>
<feature type="region of interest" description="Disordered" evidence="1">
    <location>
        <begin position="307"/>
        <end position="334"/>
    </location>
</feature>
<dbReference type="Proteomes" id="UP001165122">
    <property type="component" value="Unassembled WGS sequence"/>
</dbReference>